<protein>
    <recommendedName>
        <fullName evidence="3">CobW/HypB/UreG nucleotide-binding domain-containing protein</fullName>
    </recommendedName>
</protein>
<proteinExistence type="predicted"/>
<dbReference type="EMBL" id="CAXAMN010024784">
    <property type="protein sequence ID" value="CAK9089857.1"/>
    <property type="molecule type" value="Genomic_DNA"/>
</dbReference>
<dbReference type="InterPro" id="IPR027417">
    <property type="entry name" value="P-loop_NTPase"/>
</dbReference>
<dbReference type="PANTHER" id="PTHR43603">
    <property type="entry name" value="COBW DOMAIN-CONTAINING PROTEIN DDB_G0274527"/>
    <property type="match status" value="1"/>
</dbReference>
<dbReference type="InterPro" id="IPR003495">
    <property type="entry name" value="CobW/HypB/UreG_nucleotide-bd"/>
</dbReference>
<evidence type="ECO:0000259" key="3">
    <source>
        <dbReference type="Pfam" id="PF02492"/>
    </source>
</evidence>
<dbReference type="PANTHER" id="PTHR43603:SF1">
    <property type="entry name" value="ZINC-REGULATED GTPASE METALLOPROTEIN ACTIVATOR 1"/>
    <property type="match status" value="1"/>
</dbReference>
<dbReference type="SUPFAM" id="SSF52540">
    <property type="entry name" value="P-loop containing nucleoside triphosphate hydrolases"/>
    <property type="match status" value="1"/>
</dbReference>
<comment type="caution">
    <text evidence="4">The sequence shown here is derived from an EMBL/GenBank/DDBJ whole genome shotgun (WGS) entry which is preliminary data.</text>
</comment>
<evidence type="ECO:0000256" key="1">
    <source>
        <dbReference type="SAM" id="MobiDB-lite"/>
    </source>
</evidence>
<dbReference type="Pfam" id="PF02492">
    <property type="entry name" value="cobW"/>
    <property type="match status" value="1"/>
</dbReference>
<dbReference type="Proteomes" id="UP001642484">
    <property type="component" value="Unassembled WGS sequence"/>
</dbReference>
<evidence type="ECO:0000256" key="2">
    <source>
        <dbReference type="SAM" id="Phobius"/>
    </source>
</evidence>
<reference evidence="4 5" key="1">
    <citation type="submission" date="2024-02" db="EMBL/GenBank/DDBJ databases">
        <authorList>
            <person name="Chen Y."/>
            <person name="Shah S."/>
            <person name="Dougan E. K."/>
            <person name="Thang M."/>
            <person name="Chan C."/>
        </authorList>
    </citation>
    <scope>NUCLEOTIDE SEQUENCE [LARGE SCALE GENOMIC DNA]</scope>
</reference>
<keyword evidence="2" id="KW-1133">Transmembrane helix</keyword>
<evidence type="ECO:0000313" key="4">
    <source>
        <dbReference type="EMBL" id="CAK9089857.1"/>
    </source>
</evidence>
<feature type="region of interest" description="Disordered" evidence="1">
    <location>
        <begin position="578"/>
        <end position="599"/>
    </location>
</feature>
<dbReference type="InterPro" id="IPR051927">
    <property type="entry name" value="Zn_Chap_cDPG_Synth"/>
</dbReference>
<evidence type="ECO:0000313" key="5">
    <source>
        <dbReference type="Proteomes" id="UP001642484"/>
    </source>
</evidence>
<gene>
    <name evidence="4" type="ORF">CCMP2556_LOCUS43219</name>
</gene>
<dbReference type="Gene3D" id="3.40.50.300">
    <property type="entry name" value="P-loop containing nucleotide triphosphate hydrolases"/>
    <property type="match status" value="1"/>
</dbReference>
<sequence length="707" mass="79221">MSVRSHVKFLPSIIPDSFGLDKRLLRFLNNDWRQKPPPNGRLDWPKESDGIQLQITTNNYICDDEGKIEPWEGIQLHNDHPPPRPGSIPITFGRFDVQDADAIDVFNALADTKSEEKWDELLMNGPGVTYLGDFAKEKARGASVSFVARPFPDRQVFQWMVYNSTPNYDDMWVVYSTRRNDVLHHRGVENEGWPAVQAQNCLGAYHVVGLPQGGCHVVFSTMVNSYPPWPITAQFVFNIAWTKTADYIEHIRLRAQLLKKRRLESGNKYELVVPRWLVFDDLKPNKSESGDNFVADSKKVIPPFQGPDYIADIIQTDLLKDLKRLASSSHTSFGVLLLVVPGTAVLGLALWLMKRRSNLRVAAVAHDLAATINVDAAFLSSVADVQRGLGKGESLFQQTMTAFRDGDVAALSGCVCCPGFDDALSFAVRSALTQGADTGLLDYLVVETSGAADPRRIVGALEVRFGPLARVRLDRVATVVDAERVVAEGQRWELAQEQQTAEEQLQLVQLSVADLVLLNKVDLIKDEDVVWAKQLLQRLCPDAKVLPCRHGDVPVPDLLDVEVAEAVPTAAISHEDNPTCWKMSSSSTESSRPSHDRGFKGVDMNIHHRVAEWSTRDRGSKPVRLARLQHLLCEKLPRLRRWLRRGKGLLRVAEDPSARWDWELSGQLRYNLRRSGGHCAMEHIGTLHALVGRLNRRNPCLSRTNTF</sequence>
<keyword evidence="5" id="KW-1185">Reference proteome</keyword>
<feature type="transmembrane region" description="Helical" evidence="2">
    <location>
        <begin position="333"/>
        <end position="353"/>
    </location>
</feature>
<name>A0ABP0QSG6_9DINO</name>
<accession>A0ABP0QSG6</accession>
<keyword evidence="2" id="KW-0472">Membrane</keyword>
<feature type="domain" description="CobW/HypB/UreG nucleotide-binding" evidence="3">
    <location>
        <begin position="352"/>
        <end position="546"/>
    </location>
</feature>
<organism evidence="4 5">
    <name type="scientific">Durusdinium trenchii</name>
    <dbReference type="NCBI Taxonomy" id="1381693"/>
    <lineage>
        <taxon>Eukaryota</taxon>
        <taxon>Sar</taxon>
        <taxon>Alveolata</taxon>
        <taxon>Dinophyceae</taxon>
        <taxon>Suessiales</taxon>
        <taxon>Symbiodiniaceae</taxon>
        <taxon>Durusdinium</taxon>
    </lineage>
</organism>
<keyword evidence="2" id="KW-0812">Transmembrane</keyword>